<dbReference type="Pfam" id="PF07224">
    <property type="entry name" value="Chlorophyllase"/>
    <property type="match status" value="1"/>
</dbReference>
<comment type="caution">
    <text evidence="2">The sequence shown here is derived from an EMBL/GenBank/DDBJ whole genome shotgun (WGS) entry which is preliminary data.</text>
</comment>
<dbReference type="EMBL" id="SWVK01000002">
    <property type="protein sequence ID" value="NFN33833.1"/>
    <property type="molecule type" value="Genomic_DNA"/>
</dbReference>
<dbReference type="Proteomes" id="UP000476820">
    <property type="component" value="Unassembled WGS sequence"/>
</dbReference>
<evidence type="ECO:0000313" key="4">
    <source>
        <dbReference type="Proteomes" id="UP000473681"/>
    </source>
</evidence>
<accession>A0A0M1LHP3</accession>
<organism evidence="2 5">
    <name type="scientific">Clostridium botulinum</name>
    <dbReference type="NCBI Taxonomy" id="1491"/>
    <lineage>
        <taxon>Bacteria</taxon>
        <taxon>Bacillati</taxon>
        <taxon>Bacillota</taxon>
        <taxon>Clostridia</taxon>
        <taxon>Eubacteriales</taxon>
        <taxon>Clostridiaceae</taxon>
        <taxon>Clostridium</taxon>
    </lineage>
</organism>
<evidence type="ECO:0000313" key="2">
    <source>
        <dbReference type="EMBL" id="NFF88669.1"/>
    </source>
</evidence>
<dbReference type="PROSITE" id="PS51257">
    <property type="entry name" value="PROKAR_LIPOPROTEIN"/>
    <property type="match status" value="1"/>
</dbReference>
<dbReference type="Gene3D" id="3.40.50.1820">
    <property type="entry name" value="alpha/beta hydrolase"/>
    <property type="match status" value="1"/>
</dbReference>
<dbReference type="SUPFAM" id="SSF53474">
    <property type="entry name" value="alpha/beta-Hydrolases"/>
    <property type="match status" value="1"/>
</dbReference>
<name>A0A0M1LHP3_CLOBO</name>
<feature type="signal peptide" evidence="1">
    <location>
        <begin position="1"/>
        <end position="22"/>
    </location>
</feature>
<evidence type="ECO:0000256" key="1">
    <source>
        <dbReference type="SAM" id="SignalP"/>
    </source>
</evidence>
<keyword evidence="1" id="KW-0732">Signal</keyword>
<dbReference type="InterPro" id="IPR017395">
    <property type="entry name" value="Chlorophyllase-like"/>
</dbReference>
<dbReference type="ESTHER" id="clobo-a0a0m1lhp3">
    <property type="family name" value="Chlorophyllase"/>
</dbReference>
<dbReference type="OrthoDB" id="9808543at2"/>
<dbReference type="Proteomes" id="UP000473681">
    <property type="component" value="Unassembled WGS sequence"/>
</dbReference>
<gene>
    <name evidence="2" type="ORF">FC774_12450</name>
    <name evidence="3" type="ORF">FDB51_01555</name>
</gene>
<reference evidence="4 5" key="1">
    <citation type="submission" date="2019-04" db="EMBL/GenBank/DDBJ databases">
        <title>Genome sequencing of Clostridium botulinum Groups I-IV and Clostridium butyricum.</title>
        <authorList>
            <person name="Brunt J."/>
            <person name="Van Vliet A.H.M."/>
            <person name="Stringer S.C."/>
            <person name="Carter A.T."/>
            <person name="Peck M.W."/>
        </authorList>
    </citation>
    <scope>NUCLEOTIDE SEQUENCE [LARGE SCALE GENOMIC DNA]</scope>
    <source>
        <strain evidence="2 5">1605</strain>
        <strain evidence="3 4">CB-K-33E</strain>
    </source>
</reference>
<dbReference type="RefSeq" id="WP_053341589.1">
    <property type="nucleotide sequence ID" value="NZ_LFPA01000042.1"/>
</dbReference>
<sequence length="540" mass="60853">MNFKKLLTILLLVTFMSATGCAKSNIMSGSAKSFTTEIQSMDIKENTNKSYEAEVIDFDLGDESYISSSARELSYKIRGTIGIPKGDGKFPIVLITHGSHENMDESKRFDSGFDYLVKSLAENGYIAVSMDMSKAYIWKYGDNDDNEKTIAMTNKQIEKLKLANEGENQGYKVDLTNKIDFDKLSLMGHSRGGETVFDIANDQISKGQNIQSVLSLAPTAFFDREYGNYDISVLVPEYDGDVSTLDGFKIYEEMKSKNRDNLTSITLLEKANHNYFNKNILINDAKMNRTEDELSNQLSREDQEKFLSNFAVEFFNASISNNIENTMYDLNLPQVNKMYGYNVKVQTINNKINNLIDVKNTENFLGEGATIENTQDSWFYADDKVTVDTVTFGDDAYKIRPLINIKWTSIDDKVKVLPKSTDFSNNNSLVFNVVIDSSNELNEKHVSQRFSIEIKDKSGNTSKIVLPENLSALAYTQGKIDSTKINGEDFKFWTSITPIGQLKLPLSEFKNINLKNVDSVSLIFDQTNSGSILIDSIELQ</sequence>
<evidence type="ECO:0000313" key="5">
    <source>
        <dbReference type="Proteomes" id="UP000476820"/>
    </source>
</evidence>
<feature type="chain" id="PRO_5038209941" evidence="1">
    <location>
        <begin position="23"/>
        <end position="540"/>
    </location>
</feature>
<evidence type="ECO:0000313" key="3">
    <source>
        <dbReference type="EMBL" id="NFN33833.1"/>
    </source>
</evidence>
<dbReference type="AlphaFoldDB" id="A0A0M1LHP3"/>
<dbReference type="GO" id="GO:0016787">
    <property type="term" value="F:hydrolase activity"/>
    <property type="evidence" value="ECO:0007669"/>
    <property type="project" value="UniProtKB-KW"/>
</dbReference>
<proteinExistence type="predicted"/>
<keyword evidence="2" id="KW-0378">Hydrolase</keyword>
<dbReference type="InterPro" id="IPR029058">
    <property type="entry name" value="AB_hydrolase_fold"/>
</dbReference>
<dbReference type="EMBL" id="SWOV01000036">
    <property type="protein sequence ID" value="NFF88669.1"/>
    <property type="molecule type" value="Genomic_DNA"/>
</dbReference>
<protein>
    <submittedName>
        <fullName evidence="2">Alpha/beta hydrolase</fullName>
    </submittedName>
</protein>